<dbReference type="Pfam" id="PF08240">
    <property type="entry name" value="ADH_N"/>
    <property type="match status" value="1"/>
</dbReference>
<dbReference type="InterPro" id="IPR016039">
    <property type="entry name" value="Thiolase-like"/>
</dbReference>
<dbReference type="Gene3D" id="3.90.180.10">
    <property type="entry name" value="Medium-chain alcohol dehydrogenases, catalytic domain"/>
    <property type="match status" value="1"/>
</dbReference>
<proteinExistence type="predicted"/>
<feature type="region of interest" description="C-terminal hotdog fold" evidence="8">
    <location>
        <begin position="1129"/>
        <end position="1278"/>
    </location>
</feature>
<dbReference type="PROSITE" id="PS00012">
    <property type="entry name" value="PHOSPHOPANTETHEINE"/>
    <property type="match status" value="1"/>
</dbReference>
<dbReference type="Gene3D" id="3.10.129.110">
    <property type="entry name" value="Polyketide synthase dehydratase"/>
    <property type="match status" value="1"/>
</dbReference>
<evidence type="ECO:0008006" key="14">
    <source>
        <dbReference type="Google" id="ProtNLM"/>
    </source>
</evidence>
<dbReference type="Gene3D" id="3.40.366.10">
    <property type="entry name" value="Malonyl-Coenzyme A Acyl Carrier Protein, domain 2"/>
    <property type="match status" value="1"/>
</dbReference>
<dbReference type="Gene3D" id="3.30.70.3290">
    <property type="match status" value="1"/>
</dbReference>
<dbReference type="SMART" id="SM00823">
    <property type="entry name" value="PKS_PP"/>
    <property type="match status" value="1"/>
</dbReference>
<dbReference type="CDD" id="cd00833">
    <property type="entry name" value="PKS"/>
    <property type="match status" value="1"/>
</dbReference>
<dbReference type="SMART" id="SM00829">
    <property type="entry name" value="PKS_ER"/>
    <property type="match status" value="1"/>
</dbReference>
<dbReference type="EMBL" id="JBFXLT010000077">
    <property type="protein sequence ID" value="KAL2810107.1"/>
    <property type="molecule type" value="Genomic_DNA"/>
</dbReference>
<dbReference type="Pfam" id="PF00109">
    <property type="entry name" value="ketoacyl-synt"/>
    <property type="match status" value="1"/>
</dbReference>
<dbReference type="CDD" id="cd05274">
    <property type="entry name" value="KR_FAS_SDR_x"/>
    <property type="match status" value="1"/>
</dbReference>
<dbReference type="InterPro" id="IPR036291">
    <property type="entry name" value="NAD(P)-bd_dom_sf"/>
</dbReference>
<dbReference type="PROSITE" id="PS00606">
    <property type="entry name" value="KS3_1"/>
    <property type="match status" value="1"/>
</dbReference>
<evidence type="ECO:0000313" key="13">
    <source>
        <dbReference type="Proteomes" id="UP001610334"/>
    </source>
</evidence>
<dbReference type="InterPro" id="IPR013154">
    <property type="entry name" value="ADH-like_N"/>
</dbReference>
<dbReference type="PROSITE" id="PS50075">
    <property type="entry name" value="CARRIER"/>
    <property type="match status" value="1"/>
</dbReference>
<dbReference type="SUPFAM" id="SSF52151">
    <property type="entry name" value="FabD/lysophospholipase-like"/>
    <property type="match status" value="1"/>
</dbReference>
<dbReference type="Pfam" id="PF21089">
    <property type="entry name" value="PKS_DH_N"/>
    <property type="match status" value="1"/>
</dbReference>
<dbReference type="InterPro" id="IPR006162">
    <property type="entry name" value="Ppantetheine_attach_site"/>
</dbReference>
<reference evidence="12 13" key="1">
    <citation type="submission" date="2024-07" db="EMBL/GenBank/DDBJ databases">
        <title>Section-level genome sequencing and comparative genomics of Aspergillus sections Usti and Cavernicolus.</title>
        <authorList>
            <consortium name="Lawrence Berkeley National Laboratory"/>
            <person name="Nybo J.L."/>
            <person name="Vesth T.C."/>
            <person name="Theobald S."/>
            <person name="Frisvad J.C."/>
            <person name="Larsen T.O."/>
            <person name="Kjaerboelling I."/>
            <person name="Rothschild-Mancinelli K."/>
            <person name="Lyhne E.K."/>
            <person name="Kogle M.E."/>
            <person name="Barry K."/>
            <person name="Clum A."/>
            <person name="Na H."/>
            <person name="Ledsgaard L."/>
            <person name="Lin J."/>
            <person name="Lipzen A."/>
            <person name="Kuo A."/>
            <person name="Riley R."/>
            <person name="Mondo S."/>
            <person name="Labutti K."/>
            <person name="Haridas S."/>
            <person name="Pangalinan J."/>
            <person name="Salamov A.A."/>
            <person name="Simmons B.A."/>
            <person name="Magnuson J.K."/>
            <person name="Chen J."/>
            <person name="Drula E."/>
            <person name="Henrissat B."/>
            <person name="Wiebenga A."/>
            <person name="Lubbers R.J."/>
            <person name="Gomes A.C."/>
            <person name="Makela M.R."/>
            <person name="Stajich J."/>
            <person name="Grigoriev I.V."/>
            <person name="Mortensen U.H."/>
            <person name="De Vries R.P."/>
            <person name="Baker S.E."/>
            <person name="Andersen M.R."/>
        </authorList>
    </citation>
    <scope>NUCLEOTIDE SEQUENCE [LARGE SCALE GENOMIC DNA]</scope>
    <source>
        <strain evidence="12 13">CBS 588.65</strain>
    </source>
</reference>
<dbReference type="InterPro" id="IPR001227">
    <property type="entry name" value="Ac_transferase_dom_sf"/>
</dbReference>
<name>A0ABR4H3V1_9EURO</name>
<dbReference type="Pfam" id="PF13602">
    <property type="entry name" value="ADH_zinc_N_2"/>
    <property type="match status" value="1"/>
</dbReference>
<dbReference type="Proteomes" id="UP001610334">
    <property type="component" value="Unassembled WGS sequence"/>
</dbReference>
<dbReference type="InterPro" id="IPR020841">
    <property type="entry name" value="PKS_Beta-ketoAc_synthase_dom"/>
</dbReference>
<dbReference type="InterPro" id="IPR016035">
    <property type="entry name" value="Acyl_Trfase/lysoPLipase"/>
</dbReference>
<evidence type="ECO:0000259" key="9">
    <source>
        <dbReference type="PROSITE" id="PS50075"/>
    </source>
</evidence>
<dbReference type="InterPro" id="IPR014030">
    <property type="entry name" value="Ketoacyl_synth_N"/>
</dbReference>
<keyword evidence="6" id="KW-0511">Multifunctional enzyme</keyword>
<dbReference type="PROSITE" id="PS52004">
    <property type="entry name" value="KS3_2"/>
    <property type="match status" value="1"/>
</dbReference>
<sequence length="2587" mass="284741">MPEKKDSLHPLAVVGLSLKFPGEAVDAQTFWSMMVERRCAAMEFPPDRLNIDAHYHPDSNRLDSLSARGGHFMKHDLSMFDAPFFSITAAEAEAMDPQQRLVLETSYRALENAGITIDQVSGSKTCVFTGSFGHDYQILQNKDPQTLPKFHATGTSMNMLSNRVSWFFNLTGPSATVDTACSSSLMAIDLACQSIWSGDSTIGMAIGSNAILAVETSLSLDNLGLLSPSGRSYSFDRRANGYGRGEGVGVLIIKPVDDAIRHGDTIRAVIRASASNQDGRTPGITLPSMEMQQALIRSTYRKGGLDMAVTRYFEAHGTGTAVGDPIETKAIGSIFRPYRTNQDPLFIGSVKSAIGHLEGAAGVAGVIKAILALEKGVIPPNSTNYEILNPRIDNDFLHIKIPMEPVPWPTDGLRRASVSSFGFGGSNSHIVLDDAYNFLRLRGLQGNHNTVARPQLGLGPGGQSHGSICSNGCQDKKIAKLLVWSTADEKGIGRVQESWKRFFSNAASPNQIPNLDELSYTLGARRTHLPWRWFVIARSSDDWSLLPDKFTLASRALTSPNLAFVFSGQGSQWYAMGRELLVAYPIFYESIEAAGLYLQSLGCSWSILDELQRPESESLVNQPEYSQTMTTALQMALVDLLRSWNIIPRVVVGHSSGEIAAAYSAQAISQTSAWKIAFYRGKLSGKLEAQFSRRGTMLAVALSPGDVDPYLKNIKEQYCNDWINIACVNSPRSVTVSGDEALIDCLKGQLDSANVFSRKLKVGVAYHSAQMQKIAEEYQAALSDLGGPRCYDRTSHRTNHPQMVSSITGTWIDGAQLAKPDYWVQNLVSPVLFADALSRLCSGSADAPKKLDRSHLRSLPIHHLLEVGPHSVMQGACKDILKAISKDKSTSYLSMLVRNVSAVDTALTMAGHLHSAGYPVNLTRVNLHSHSQPRSLPHLPEYPFDHSKSYWHESQLSKGHRLRKFGRNDLLGVPDANWNPLEARWRHFISLAEMPWVKDHKVNDTIVYPGMGMLVMAIEAAKQMAEPDKKIAGFNIEDAAFSAPIRVPSSASGVETGFYMRPLLSADSRSTGSFEFRLCAYENQTWTQNCTGRIHIVYIQKVSNKDEEMARELLDTRVSTYTAVQHAAITPVRDEAIYEYTSRCGLGYGESFQLVNSLAWHRGDGNQVTCKVRRVCEGAETIHPTTLDAIIQSAIWTMTESGTKMVPTMVPTGVEKLWICHDGLAQLSPDILKVHALRSNDIHAGASLDIRVYDEDLQQILVKVSGFRHSVVSAAVGDGNEIPTSSSQKRLCHHLEWKPDLGLLTTEEIADICAEKVKCDQTGPGADFFTELEFVLTARILQTLRSLSSSEPTQPHLRKYIDWMREQKRLYDEGQVQYAFEPWKSRLDNKDYIQQAEQRVLHTNKQGNLAVSVARNLPLFLAGELDPLAFLFQGDQMKEYYLELVADSDGRKGLNTYLDLLAHRNPNMHIIEIGAGTGSMTNFMLRYLGRGDGSSSDDRRYARWDYTDISRSFFREAQDGFREEAELMRFRTLDIEQDPEAQGFDCGTYDVVVAAAVLHATADLRRTLTNVRKLLKRGGKLIFFEATETRLIRTPIIFGLLEGWWLSSEPYRQFSPLVDIKQWHKLLQQTGFSGLDVALPDYEDLQCREYSYLISSAVQDEPAQQSLGSIEIFYDASDPEQTGFANSLAPVCQSLTSSRVNCVPINEEVQESLSDTSSLRLFLLELWQPVLSDMQVELFEKLKRLLCSAADILWISSGGSALSRKPHLKLADGLTRVLTAEDDRKSCYLLSLEGTSSADHQRAQIIKLVKLLLSTDRSCQDTEYVEQQGLLHIGRLVTSTWLNDQIATRTTKQQKMQCFTAATIPLQLDAISSGLVTGFKFVEDKTAERPLEPDEIEVKVKCVGLNFRDVLIAVGQLHFPHMGFECSGVVVRTGGACEKFEVGDSVIALCTNCFANFIRLKESSAIAKIWPGLSFAQAAAIPVNFATAYIALHDIARMQPGESILIHSGAGGTGQAAIQLAQNLGVTVYATVGSDEKRTFLMDTYGIPDSHIFSSRSTLFASVLKYRTGGRGVDVVLNSLAGESLTASWDCIAPYGRFLELGKKDILANNSLSMGQFQHNVSFSAIDLASMMEDRPGVCATALSIVMKMVGEGKLRPAHPLHLFGIGEVENAFRFMQGGKHIGKVVVEMRETDEVTAVLNTRHTTSLDPEATYIISGGLGGLGRNIAVWLADRGARCLLLLSRSGCEAPEAQQLVHELGYRSVRVLTPSCDVANAECLQTVLEACRLQGIPPIKGCVQAAMVLRDGLFEAMPYASWTESLAPKVQGSWNLHQQLPAGMDFFIMLASICGISGNKGQANYAAGNTFQDALAAHRVARGEKATSLDLGLIGFTGAVVDDVQLHKRFLLDEHGPFTPITESEIHALLDIYCTSNPPTDLPSQTTVRITPNLDKLSASEADALLKKPMFRQLFQQNQSTRSSSEVTVEGTTSVATLLTQADTVAEANESVIQALLTRLSKALSISMAELDVDKPLHQYGVDSLVAVELRSWFSKEMQADIGVFDILGSATVTSVARLATSKTRLARKWVDQ</sequence>
<evidence type="ECO:0000313" key="12">
    <source>
        <dbReference type="EMBL" id="KAL2810107.1"/>
    </source>
</evidence>
<dbReference type="InterPro" id="IPR018201">
    <property type="entry name" value="Ketoacyl_synth_AS"/>
</dbReference>
<dbReference type="Pfam" id="PF14765">
    <property type="entry name" value="PS-DH"/>
    <property type="match status" value="1"/>
</dbReference>
<evidence type="ECO:0000256" key="3">
    <source>
        <dbReference type="ARBA" id="ARBA00022679"/>
    </source>
</evidence>
<dbReference type="Pfam" id="PF08242">
    <property type="entry name" value="Methyltransf_12"/>
    <property type="match status" value="1"/>
</dbReference>
<dbReference type="SMART" id="SM00825">
    <property type="entry name" value="PKS_KS"/>
    <property type="match status" value="1"/>
</dbReference>
<feature type="domain" description="Ketosynthase family 3 (KS3)" evidence="10">
    <location>
        <begin position="8"/>
        <end position="434"/>
    </location>
</feature>
<dbReference type="InterPro" id="IPR020807">
    <property type="entry name" value="PKS_DH"/>
</dbReference>
<dbReference type="Gene3D" id="3.40.50.150">
    <property type="entry name" value="Vaccinia Virus protein VP39"/>
    <property type="match status" value="1"/>
</dbReference>
<dbReference type="InterPro" id="IPR013217">
    <property type="entry name" value="Methyltransf_12"/>
</dbReference>
<dbReference type="SUPFAM" id="SSF50129">
    <property type="entry name" value="GroES-like"/>
    <property type="match status" value="1"/>
</dbReference>
<dbReference type="Pfam" id="PF08659">
    <property type="entry name" value="KR"/>
    <property type="match status" value="1"/>
</dbReference>
<dbReference type="Gene3D" id="1.10.1200.10">
    <property type="entry name" value="ACP-like"/>
    <property type="match status" value="1"/>
</dbReference>
<dbReference type="InterPro" id="IPR013968">
    <property type="entry name" value="PKS_KR"/>
</dbReference>
<dbReference type="InterPro" id="IPR050091">
    <property type="entry name" value="PKS_NRPS_Biosynth_Enz"/>
</dbReference>
<feature type="domain" description="Carrier" evidence="9">
    <location>
        <begin position="2501"/>
        <end position="2578"/>
    </location>
</feature>
<evidence type="ECO:0000256" key="4">
    <source>
        <dbReference type="ARBA" id="ARBA00022857"/>
    </source>
</evidence>
<protein>
    <recommendedName>
        <fullName evidence="14">Carrier domain-containing protein</fullName>
    </recommendedName>
</protein>
<evidence type="ECO:0000259" key="10">
    <source>
        <dbReference type="PROSITE" id="PS52004"/>
    </source>
</evidence>
<dbReference type="SMART" id="SM00826">
    <property type="entry name" value="PKS_DH"/>
    <property type="match status" value="1"/>
</dbReference>
<evidence type="ECO:0000256" key="5">
    <source>
        <dbReference type="ARBA" id="ARBA00023002"/>
    </source>
</evidence>
<keyword evidence="4" id="KW-0521">NADP</keyword>
<dbReference type="InterPro" id="IPR042104">
    <property type="entry name" value="PKS_dehydratase_sf"/>
</dbReference>
<feature type="domain" description="PKS/mFAS DH" evidence="11">
    <location>
        <begin position="968"/>
        <end position="1278"/>
    </location>
</feature>
<dbReference type="InterPro" id="IPR049551">
    <property type="entry name" value="PKS_DH_C"/>
</dbReference>
<dbReference type="InterPro" id="IPR014031">
    <property type="entry name" value="Ketoacyl_synth_C"/>
</dbReference>
<feature type="region of interest" description="N-terminal hotdog fold" evidence="8">
    <location>
        <begin position="968"/>
        <end position="1101"/>
    </location>
</feature>
<dbReference type="Gene3D" id="3.40.47.10">
    <property type="match status" value="1"/>
</dbReference>
<dbReference type="CDD" id="cd02440">
    <property type="entry name" value="AdoMet_MTases"/>
    <property type="match status" value="1"/>
</dbReference>
<evidence type="ECO:0000256" key="6">
    <source>
        <dbReference type="ARBA" id="ARBA00023268"/>
    </source>
</evidence>
<comment type="caution">
    <text evidence="12">The sequence shown here is derived from an EMBL/GenBank/DDBJ whole genome shotgun (WGS) entry which is preliminary data.</text>
</comment>
<keyword evidence="7" id="KW-0012">Acyltransferase</keyword>
<keyword evidence="5" id="KW-0560">Oxidoreductase</keyword>
<dbReference type="CDD" id="cd05195">
    <property type="entry name" value="enoyl_red"/>
    <property type="match status" value="1"/>
</dbReference>
<dbReference type="SUPFAM" id="SSF53901">
    <property type="entry name" value="Thiolase-like"/>
    <property type="match status" value="1"/>
</dbReference>
<dbReference type="InterPro" id="IPR032821">
    <property type="entry name" value="PKS_assoc"/>
</dbReference>
<dbReference type="InterPro" id="IPR014043">
    <property type="entry name" value="Acyl_transferase_dom"/>
</dbReference>
<dbReference type="SUPFAM" id="SSF47336">
    <property type="entry name" value="ACP-like"/>
    <property type="match status" value="1"/>
</dbReference>
<dbReference type="InterPro" id="IPR011032">
    <property type="entry name" value="GroES-like_sf"/>
</dbReference>
<evidence type="ECO:0000256" key="2">
    <source>
        <dbReference type="ARBA" id="ARBA00022553"/>
    </source>
</evidence>
<feature type="active site" description="Proton donor; for dehydratase activity" evidence="8">
    <location>
        <position position="1188"/>
    </location>
</feature>
<organism evidence="12 13">
    <name type="scientific">Aspergillus granulosus</name>
    <dbReference type="NCBI Taxonomy" id="176169"/>
    <lineage>
        <taxon>Eukaryota</taxon>
        <taxon>Fungi</taxon>
        <taxon>Dikarya</taxon>
        <taxon>Ascomycota</taxon>
        <taxon>Pezizomycotina</taxon>
        <taxon>Eurotiomycetes</taxon>
        <taxon>Eurotiomycetidae</taxon>
        <taxon>Eurotiales</taxon>
        <taxon>Aspergillaceae</taxon>
        <taxon>Aspergillus</taxon>
        <taxon>Aspergillus subgen. Nidulantes</taxon>
    </lineage>
</organism>
<dbReference type="PANTHER" id="PTHR43775:SF29">
    <property type="entry name" value="ASPERFURANONE POLYKETIDE SYNTHASE AFOG-RELATED"/>
    <property type="match status" value="1"/>
</dbReference>
<dbReference type="Gene3D" id="3.40.50.720">
    <property type="entry name" value="NAD(P)-binding Rossmann-like Domain"/>
    <property type="match status" value="1"/>
</dbReference>
<dbReference type="SMART" id="SM00822">
    <property type="entry name" value="PKS_KR"/>
    <property type="match status" value="1"/>
</dbReference>
<dbReference type="InterPro" id="IPR020806">
    <property type="entry name" value="PKS_PP-bd"/>
</dbReference>
<dbReference type="InterPro" id="IPR057326">
    <property type="entry name" value="KR_dom"/>
</dbReference>
<dbReference type="InterPro" id="IPR036736">
    <property type="entry name" value="ACP-like_sf"/>
</dbReference>
<dbReference type="SUPFAM" id="SSF55048">
    <property type="entry name" value="Probable ACP-binding domain of malonyl-CoA ACP transacylase"/>
    <property type="match status" value="1"/>
</dbReference>
<dbReference type="InterPro" id="IPR016036">
    <property type="entry name" value="Malonyl_transacylase_ACP-bd"/>
</dbReference>
<dbReference type="SMART" id="SM00827">
    <property type="entry name" value="PKS_AT"/>
    <property type="match status" value="1"/>
</dbReference>
<evidence type="ECO:0000256" key="1">
    <source>
        <dbReference type="ARBA" id="ARBA00022450"/>
    </source>
</evidence>
<keyword evidence="13" id="KW-1185">Reference proteome</keyword>
<keyword evidence="2" id="KW-0597">Phosphoprotein</keyword>
<dbReference type="InterPro" id="IPR029063">
    <property type="entry name" value="SAM-dependent_MTases_sf"/>
</dbReference>
<dbReference type="InterPro" id="IPR049552">
    <property type="entry name" value="PKS_DH_N"/>
</dbReference>
<dbReference type="Pfam" id="PF00698">
    <property type="entry name" value="Acyl_transf_1"/>
    <property type="match status" value="1"/>
</dbReference>
<evidence type="ECO:0000256" key="7">
    <source>
        <dbReference type="ARBA" id="ARBA00023315"/>
    </source>
</evidence>
<dbReference type="InterPro" id="IPR020843">
    <property type="entry name" value="ER"/>
</dbReference>
<dbReference type="InterPro" id="IPR049900">
    <property type="entry name" value="PKS_mFAS_DH"/>
</dbReference>
<gene>
    <name evidence="12" type="ORF">BJX63DRAFT_434627</name>
</gene>
<dbReference type="Pfam" id="PF23297">
    <property type="entry name" value="ACP_SdgA_C"/>
    <property type="match status" value="1"/>
</dbReference>
<feature type="active site" description="Proton acceptor; for dehydratase activity" evidence="8">
    <location>
        <position position="1000"/>
    </location>
</feature>
<dbReference type="InterPro" id="IPR009081">
    <property type="entry name" value="PP-bd_ACP"/>
</dbReference>
<dbReference type="Pfam" id="PF16197">
    <property type="entry name" value="KAsynt_C_assoc"/>
    <property type="match status" value="1"/>
</dbReference>
<accession>A0ABR4H3V1</accession>
<keyword evidence="3" id="KW-0808">Transferase</keyword>
<dbReference type="SUPFAM" id="SSF53335">
    <property type="entry name" value="S-adenosyl-L-methionine-dependent methyltransferases"/>
    <property type="match status" value="1"/>
</dbReference>
<evidence type="ECO:0000259" key="11">
    <source>
        <dbReference type="PROSITE" id="PS52019"/>
    </source>
</evidence>
<dbReference type="Pfam" id="PF02801">
    <property type="entry name" value="Ketoacyl-synt_C"/>
    <property type="match status" value="1"/>
</dbReference>
<dbReference type="SUPFAM" id="SSF51735">
    <property type="entry name" value="NAD(P)-binding Rossmann-fold domains"/>
    <property type="match status" value="2"/>
</dbReference>
<dbReference type="PANTHER" id="PTHR43775">
    <property type="entry name" value="FATTY ACID SYNTHASE"/>
    <property type="match status" value="1"/>
</dbReference>
<evidence type="ECO:0000256" key="8">
    <source>
        <dbReference type="PROSITE-ProRule" id="PRU01363"/>
    </source>
</evidence>
<keyword evidence="1" id="KW-0596">Phosphopantetheine</keyword>
<dbReference type="PROSITE" id="PS52019">
    <property type="entry name" value="PKS_MFAS_DH"/>
    <property type="match status" value="1"/>
</dbReference>